<name>A0AAX3Y3X0_9CAUD</name>
<gene>
    <name evidence="2" type="ORF">PVP_XSN000029</name>
</gene>
<sequence length="163" mass="18833">MKIYHYHPETKEYLGEGLADKDPMVADNWLIPAHATSTKPPQTDKNQSAVFDGNEWLVVADYRGFEYWLQNEEHHVINELGVEPPKFYFESKPEPEPPTEEELKQRAERNRVMEYADPINGSDKLFMEAIRKRAAGDEQGALTAERKGMERVDQIKKEFPLGV</sequence>
<evidence type="ECO:0000256" key="1">
    <source>
        <dbReference type="SAM" id="MobiDB-lite"/>
    </source>
</evidence>
<dbReference type="Proteomes" id="UP001431754">
    <property type="component" value="Segment"/>
</dbReference>
<organism evidence="2 3">
    <name type="scientific">Vibrio phage PVP-XSN</name>
    <dbReference type="NCBI Taxonomy" id="3056214"/>
    <lineage>
        <taxon>Viruses</taxon>
        <taxon>Duplodnaviria</taxon>
        <taxon>Heunggongvirae</taxon>
        <taxon>Uroviricota</taxon>
        <taxon>Caudoviricetes</taxon>
    </lineage>
</organism>
<protein>
    <submittedName>
        <fullName evidence="2">Tail fiber assembly-like protein</fullName>
    </submittedName>
</protein>
<evidence type="ECO:0000313" key="2">
    <source>
        <dbReference type="EMBL" id="WJZ70008.1"/>
    </source>
</evidence>
<evidence type="ECO:0000313" key="3">
    <source>
        <dbReference type="Proteomes" id="UP001431754"/>
    </source>
</evidence>
<feature type="region of interest" description="Disordered" evidence="1">
    <location>
        <begin position="87"/>
        <end position="106"/>
    </location>
</feature>
<reference evidence="2" key="1">
    <citation type="submission" date="2023-04" db="EMBL/GenBank/DDBJ databases">
        <title>Virulent bacteriophage PVP-XSN from an Vibrio parahaemolyticus isolate: Characterization and complete genome sequence.</title>
        <authorList>
            <person name="Qi T."/>
            <person name="Lyu S."/>
            <person name="Liu L."/>
            <person name="Guo Q."/>
            <person name="Shen W."/>
            <person name="Han M."/>
            <person name="Xiong F."/>
            <person name="Lou B."/>
            <person name="Xu H."/>
        </authorList>
    </citation>
    <scope>NUCLEOTIDE SEQUENCE</scope>
</reference>
<dbReference type="EMBL" id="OQ851295">
    <property type="protein sequence ID" value="WJZ70008.1"/>
    <property type="molecule type" value="Genomic_DNA"/>
</dbReference>
<accession>A0AAX3Y3X0</accession>
<feature type="compositionally biased region" description="Basic and acidic residues" evidence="1">
    <location>
        <begin position="89"/>
        <end position="106"/>
    </location>
</feature>
<proteinExistence type="predicted"/>